<evidence type="ECO:0008006" key="4">
    <source>
        <dbReference type="Google" id="ProtNLM"/>
    </source>
</evidence>
<dbReference type="GO" id="GO:0003676">
    <property type="term" value="F:nucleic acid binding"/>
    <property type="evidence" value="ECO:0007669"/>
    <property type="project" value="InterPro"/>
</dbReference>
<dbReference type="AlphaFoldDB" id="A0AA35ZP04"/>
<dbReference type="GO" id="GO:0008270">
    <property type="term" value="F:zinc ion binding"/>
    <property type="evidence" value="ECO:0007669"/>
    <property type="project" value="InterPro"/>
</dbReference>
<accession>A0AA35ZP04</accession>
<feature type="compositionally biased region" description="Polar residues" evidence="1">
    <location>
        <begin position="213"/>
        <end position="227"/>
    </location>
</feature>
<organism evidence="2 3">
    <name type="scientific">Lactuca saligna</name>
    <name type="common">Willowleaf lettuce</name>
    <dbReference type="NCBI Taxonomy" id="75948"/>
    <lineage>
        <taxon>Eukaryota</taxon>
        <taxon>Viridiplantae</taxon>
        <taxon>Streptophyta</taxon>
        <taxon>Embryophyta</taxon>
        <taxon>Tracheophyta</taxon>
        <taxon>Spermatophyta</taxon>
        <taxon>Magnoliopsida</taxon>
        <taxon>eudicotyledons</taxon>
        <taxon>Gunneridae</taxon>
        <taxon>Pentapetalae</taxon>
        <taxon>asterids</taxon>
        <taxon>campanulids</taxon>
        <taxon>Asterales</taxon>
        <taxon>Asteraceae</taxon>
        <taxon>Cichorioideae</taxon>
        <taxon>Cichorieae</taxon>
        <taxon>Lactucinae</taxon>
        <taxon>Lactuca</taxon>
    </lineage>
</organism>
<dbReference type="PANTHER" id="PTHR47481">
    <property type="match status" value="1"/>
</dbReference>
<dbReference type="Proteomes" id="UP001177003">
    <property type="component" value="Chromosome 8"/>
</dbReference>
<sequence length="360" mass="40438">MSTKANIQVTAATHFTIKLNPNNYPVWKKQVESTLISLEYDGHITSGPPPTTLIDEEGKTSTNPEYRPWFCRDQMILSAMLGSCSDAIQPLISSANTAKEAWTRLQSSYASTSRSRIISLKTKLVKNPRGSRSITEYLQDMRAISDNLALAQSPISEEDLMIHILTQLGDEYNAITAALRVSGTTLSYSEIFDKLTDFERSLKETSASLDTVPTTVNYTSRNQGYQHRSNTNQNYNRSNRSSSSYQSRGNQSQWNQNTNNSRPTNRNNQFCQYCNIPGHLTKECRKLARFLNENNIHIDATKTQNPTAHVTTSTPASTQWIFDTGASNHVASDRSSLHQLAQSSSRFLFKCLTIEKKKTT</sequence>
<feature type="region of interest" description="Disordered" evidence="1">
    <location>
        <begin position="213"/>
        <end position="266"/>
    </location>
</feature>
<gene>
    <name evidence="2" type="ORF">LSALG_LOCUS34596</name>
</gene>
<proteinExistence type="predicted"/>
<name>A0AA35ZP04_LACSI</name>
<reference evidence="2" key="1">
    <citation type="submission" date="2023-04" db="EMBL/GenBank/DDBJ databases">
        <authorList>
            <person name="Vijverberg K."/>
            <person name="Xiong W."/>
            <person name="Schranz E."/>
        </authorList>
    </citation>
    <scope>NUCLEOTIDE SEQUENCE</scope>
</reference>
<protein>
    <recommendedName>
        <fullName evidence="4">CCHC-type domain-containing protein</fullName>
    </recommendedName>
</protein>
<evidence type="ECO:0000256" key="1">
    <source>
        <dbReference type="SAM" id="MobiDB-lite"/>
    </source>
</evidence>
<dbReference type="EMBL" id="OX465084">
    <property type="protein sequence ID" value="CAI9295669.1"/>
    <property type="molecule type" value="Genomic_DNA"/>
</dbReference>
<evidence type="ECO:0000313" key="3">
    <source>
        <dbReference type="Proteomes" id="UP001177003"/>
    </source>
</evidence>
<dbReference type="PANTHER" id="PTHR47481:SF43">
    <property type="entry name" value="RETROTRANSPOSON COPIA-LIKE N-TERMINAL DOMAIN-CONTAINING PROTEIN"/>
    <property type="match status" value="1"/>
</dbReference>
<feature type="compositionally biased region" description="Low complexity" evidence="1">
    <location>
        <begin position="228"/>
        <end position="266"/>
    </location>
</feature>
<keyword evidence="3" id="KW-1185">Reference proteome</keyword>
<evidence type="ECO:0000313" key="2">
    <source>
        <dbReference type="EMBL" id="CAI9295669.1"/>
    </source>
</evidence>
<dbReference type="SUPFAM" id="SSF57756">
    <property type="entry name" value="Retrovirus zinc finger-like domains"/>
    <property type="match status" value="1"/>
</dbReference>
<dbReference type="Pfam" id="PF14223">
    <property type="entry name" value="Retrotran_gag_2"/>
    <property type="match status" value="1"/>
</dbReference>
<dbReference type="InterPro" id="IPR036875">
    <property type="entry name" value="Znf_CCHC_sf"/>
</dbReference>